<accession>A0ABX2VAY6</accession>
<dbReference type="Gene3D" id="3.40.50.300">
    <property type="entry name" value="P-loop containing nucleotide triphosphate hydrolases"/>
    <property type="match status" value="1"/>
</dbReference>
<dbReference type="Pfam" id="PF13671">
    <property type="entry name" value="AAA_33"/>
    <property type="match status" value="1"/>
</dbReference>
<dbReference type="RefSeq" id="WP_051523937.1">
    <property type="nucleotide sequence ID" value="NZ_LVVL01000001.1"/>
</dbReference>
<comment type="caution">
    <text evidence="1">The sequence shown here is derived from an EMBL/GenBank/DDBJ whole genome shotgun (WGS) entry which is preliminary data.</text>
</comment>
<organism evidence="1 2">
    <name type="scientific">Exiguobacterium undae</name>
    <dbReference type="NCBI Taxonomy" id="169177"/>
    <lineage>
        <taxon>Bacteria</taxon>
        <taxon>Bacillati</taxon>
        <taxon>Bacillota</taxon>
        <taxon>Bacilli</taxon>
        <taxon>Bacillales</taxon>
        <taxon>Bacillales Family XII. Incertae Sedis</taxon>
        <taxon>Exiguobacterium</taxon>
    </lineage>
</organism>
<proteinExistence type="predicted"/>
<dbReference type="Proteomes" id="UP000078447">
    <property type="component" value="Unassembled WGS sequence"/>
</dbReference>
<dbReference type="InterPro" id="IPR027417">
    <property type="entry name" value="P-loop_NTPase"/>
</dbReference>
<sequence length="185" mass="21604">MRRIVLLTVGKTHAGKSTFADRLSRLYPSFLVIDQDVHARFLNTHYQKLLPLDGPNHLKHQLTDTIVEHARRQSDLHLIVCNANLSKKQRIRFLQQFPKDQYRTILVHFDLAEEVLLARVDASIKDRAEIRGAEDYRQILSRQRLERPEPDEADQVIRIRTQTDIESFLQDTAWFINEKASKGPV</sequence>
<protein>
    <recommendedName>
        <fullName evidence="3">ATP-binding protein</fullName>
    </recommendedName>
</protein>
<reference evidence="1 2" key="1">
    <citation type="submission" date="2016-03" db="EMBL/GenBank/DDBJ databases">
        <authorList>
            <person name="Cho S.-Y."/>
            <person name="Lim S."/>
            <person name="Kim H."/>
            <person name="Soh E.H."/>
            <person name="Moon J.S."/>
        </authorList>
    </citation>
    <scope>NUCLEOTIDE SEQUENCE [LARGE SCALE GENOMIC DNA]</scope>
    <source>
        <strain evidence="1 2">KCTC 3810</strain>
    </source>
</reference>
<evidence type="ECO:0000313" key="1">
    <source>
        <dbReference type="EMBL" id="OAN15387.1"/>
    </source>
</evidence>
<evidence type="ECO:0008006" key="3">
    <source>
        <dbReference type="Google" id="ProtNLM"/>
    </source>
</evidence>
<keyword evidence="2" id="KW-1185">Reference proteome</keyword>
<dbReference type="EMBL" id="LVVL01000001">
    <property type="protein sequence ID" value="OAN15387.1"/>
    <property type="molecule type" value="Genomic_DNA"/>
</dbReference>
<name>A0ABX2VAY6_9BACL</name>
<dbReference type="SUPFAM" id="SSF52540">
    <property type="entry name" value="P-loop containing nucleoside triphosphate hydrolases"/>
    <property type="match status" value="1"/>
</dbReference>
<gene>
    <name evidence="1" type="ORF">A3783_05480</name>
</gene>
<evidence type="ECO:0000313" key="2">
    <source>
        <dbReference type="Proteomes" id="UP000078447"/>
    </source>
</evidence>